<organism evidence="1">
    <name type="scientific">marine sediment metagenome</name>
    <dbReference type="NCBI Taxonomy" id="412755"/>
    <lineage>
        <taxon>unclassified sequences</taxon>
        <taxon>metagenomes</taxon>
        <taxon>ecological metagenomes</taxon>
    </lineage>
</organism>
<dbReference type="AlphaFoldDB" id="A0A0F9K108"/>
<proteinExistence type="predicted"/>
<sequence>MASIAPRWRRRSNGNMELTSADGRTKFASLTSSGSWTLGDGSFDADFKVFMGNTLNYIQADYGNAKFYVLRTGAGGDSPKGIHVDVDVLAGNGFRQGGIHISMDRALGEDVTWDGNPDCGLKIQVNNRAANASAEGATRAIDVSARNRGANISWCNGINVGARNDSGSIASQLIGMQTRLENYGTLNTEAIGLDVNLSIENDTGSPTKTGIVIRNTDQSGMTACHEAIKISHTSTNGFTNLFNFAGASGDGIASGSLKDSDAADIKSDARITVVWNGTTYYLAAYDTVQ</sequence>
<protein>
    <submittedName>
        <fullName evidence="1">Uncharacterized protein</fullName>
    </submittedName>
</protein>
<name>A0A0F9K108_9ZZZZ</name>
<evidence type="ECO:0000313" key="1">
    <source>
        <dbReference type="EMBL" id="KKM75729.1"/>
    </source>
</evidence>
<reference evidence="1" key="1">
    <citation type="journal article" date="2015" name="Nature">
        <title>Complex archaea that bridge the gap between prokaryotes and eukaryotes.</title>
        <authorList>
            <person name="Spang A."/>
            <person name="Saw J.H."/>
            <person name="Jorgensen S.L."/>
            <person name="Zaremba-Niedzwiedzka K."/>
            <person name="Martijn J."/>
            <person name="Lind A.E."/>
            <person name="van Eijk R."/>
            <person name="Schleper C."/>
            <person name="Guy L."/>
            <person name="Ettema T.J."/>
        </authorList>
    </citation>
    <scope>NUCLEOTIDE SEQUENCE</scope>
</reference>
<gene>
    <name evidence="1" type="ORF">LCGC14_1387240</name>
</gene>
<dbReference type="EMBL" id="LAZR01008924">
    <property type="protein sequence ID" value="KKM75729.1"/>
    <property type="molecule type" value="Genomic_DNA"/>
</dbReference>
<comment type="caution">
    <text evidence="1">The sequence shown here is derived from an EMBL/GenBank/DDBJ whole genome shotgun (WGS) entry which is preliminary data.</text>
</comment>
<accession>A0A0F9K108</accession>